<feature type="transmembrane region" description="Helical" evidence="13">
    <location>
        <begin position="7"/>
        <end position="29"/>
    </location>
</feature>
<dbReference type="Pfam" id="PF01663">
    <property type="entry name" value="Phosphodiest"/>
    <property type="match status" value="1"/>
</dbReference>
<comment type="subcellular location">
    <subcellularLocation>
        <location evidence="1 13">Endoplasmic reticulum membrane</location>
        <topology evidence="1 13">Multi-pass membrane protein</topology>
    </subcellularLocation>
</comment>
<dbReference type="CDD" id="cd16024">
    <property type="entry name" value="GPI_EPT_2"/>
    <property type="match status" value="1"/>
</dbReference>
<sequence>MTPGTSTLLLTAANILIPIAILTFASGFFPYKPFLPGLAEYEPLEYGPPPEAPFDKLVFMVVDALRSDFVYSGLSGFAFTQSLISSGAAIPFTAHATSPTITMPRIKAITTGSIPSFLDVILNFAESDTTSSLATQDTWLAQMKAKEAGKMVMYGDDTWLKLFPGMFDRADGTSSFFVSDFTEVDNNVTRHVPEELMHDDWNTMVLHYLGLDHIGHKTGPRGPNMIPKQREMDSIVRQIYEAIETEESLKSTLLVLCGDHGMNDAGNHGGSAPGETSPALVFISPKLKTITSGFESPASFEDEFQYYTVVEQSDIAPTLGALLGFPAPRNNLGAFITDFLPFWPNKNDQVQILLRNARQILNIVTATFPGFESDGASDDCHKASSSTDELACQWRSITQDLAEMKGGEQDINGWLIAVSKWLKQAQELMSSTASNYDIPRMFTGQAFASMAVLLGLVAAGPTLTRSVKTSSPFACIILLYGVMMFASSYVEEEQHFWYWATSAWLVLLLIKRTRIWVYPAFSIVPVFAVTLLMIRIARRWNQTGQKFAGEPDIARAFFSDHKMFLWGLVVVTYLWNIQFLSTNGFSRFPQTASAVIATALATASATFKVAFTGQDSPELMTGLIKTMADNEKGASLVARARVTFIAIGISLIYTLATGRGLPKRPNPTMKAVHYLLLLFLITQSRATNIPLFLLFEVLSHLLSDLDLNLVEITTTSLLLQYMSFFAFGGSNAISSVDLSSAYNGVSGYNVIAVGVLTFVSNWAGPIFWASSTNLMLLKLHESGHRNLLKEHLALLTVFVTSSLFFVMAACTLLRTHLFIWTVFSPKYLYSMAWSIGQHLGINVGLGSLLFWLGTKYTQR</sequence>
<evidence type="ECO:0000256" key="5">
    <source>
        <dbReference type="ARBA" id="ARBA00022502"/>
    </source>
</evidence>
<comment type="pathway">
    <text evidence="2 13">Glycolipid biosynthesis; glycosylphosphatidylinositol-anchor biosynthesis.</text>
</comment>
<evidence type="ECO:0000256" key="13">
    <source>
        <dbReference type="RuleBase" id="RU367106"/>
    </source>
</evidence>
<keyword evidence="9 13" id="KW-1133">Transmembrane helix</keyword>
<evidence type="ECO:0000259" key="14">
    <source>
        <dbReference type="Pfam" id="PF19316"/>
    </source>
</evidence>
<keyword evidence="10 13" id="KW-0472">Membrane</keyword>
<dbReference type="InterPro" id="IPR037674">
    <property type="entry name" value="PIG-G_N"/>
</dbReference>
<keyword evidence="8 13" id="KW-0256">Endoplasmic reticulum</keyword>
<dbReference type="RefSeq" id="XP_024717730.1">
    <property type="nucleotide sequence ID" value="XM_024864594.1"/>
</dbReference>
<dbReference type="GO" id="GO:0005789">
    <property type="term" value="C:endoplasmic reticulum membrane"/>
    <property type="evidence" value="ECO:0007669"/>
    <property type="project" value="UniProtKB-SubCell"/>
</dbReference>
<feature type="transmembrane region" description="Helical" evidence="13">
    <location>
        <begin position="747"/>
        <end position="771"/>
    </location>
</feature>
<evidence type="ECO:0000256" key="4">
    <source>
        <dbReference type="ARBA" id="ARBA00020830"/>
    </source>
</evidence>
<dbReference type="InterPro" id="IPR039527">
    <property type="entry name" value="PIGG/GPI7"/>
</dbReference>
<feature type="domain" description="GPI ethanolamine phosphate transferase 2 C-terminal" evidence="14">
    <location>
        <begin position="433"/>
        <end position="854"/>
    </location>
</feature>
<dbReference type="FunFam" id="3.40.720.10:FF:000045">
    <property type="entry name" value="GPI ethanolamine phosphate transferase 2"/>
    <property type="match status" value="1"/>
</dbReference>
<proteinExistence type="inferred from homology"/>
<evidence type="ECO:0000256" key="11">
    <source>
        <dbReference type="ARBA" id="ARBA00023180"/>
    </source>
</evidence>
<dbReference type="Pfam" id="PF19316">
    <property type="entry name" value="PIGO_PIGG"/>
    <property type="match status" value="1"/>
</dbReference>
<feature type="transmembrane region" description="Helical" evidence="13">
    <location>
        <begin position="792"/>
        <end position="819"/>
    </location>
</feature>
<feature type="transmembrane region" description="Helical" evidence="13">
    <location>
        <begin position="707"/>
        <end position="727"/>
    </location>
</feature>
<feature type="transmembrane region" description="Helical" evidence="13">
    <location>
        <begin position="441"/>
        <end position="459"/>
    </location>
</feature>
<evidence type="ECO:0000256" key="1">
    <source>
        <dbReference type="ARBA" id="ARBA00004477"/>
    </source>
</evidence>
<evidence type="ECO:0000256" key="2">
    <source>
        <dbReference type="ARBA" id="ARBA00004687"/>
    </source>
</evidence>
<name>A0A2T3ASX2_AMORE</name>
<dbReference type="EMBL" id="KZ679016">
    <property type="protein sequence ID" value="PSS10551.1"/>
    <property type="molecule type" value="Genomic_DNA"/>
</dbReference>
<dbReference type="GO" id="GO:0006506">
    <property type="term" value="P:GPI anchor biosynthetic process"/>
    <property type="evidence" value="ECO:0007669"/>
    <property type="project" value="UniProtKB-UniPathway"/>
</dbReference>
<keyword evidence="5 13" id="KW-0337">GPI-anchor biosynthesis</keyword>
<feature type="transmembrane region" description="Helical" evidence="13">
    <location>
        <begin position="673"/>
        <end position="695"/>
    </location>
</feature>
<feature type="transmembrane region" description="Helical" evidence="13">
    <location>
        <begin position="471"/>
        <end position="490"/>
    </location>
</feature>
<dbReference type="Gene3D" id="3.40.720.10">
    <property type="entry name" value="Alkaline Phosphatase, subunit A"/>
    <property type="match status" value="1"/>
</dbReference>
<dbReference type="InterPro" id="IPR045687">
    <property type="entry name" value="PIGG/GPI7_C"/>
</dbReference>
<evidence type="ECO:0000256" key="7">
    <source>
        <dbReference type="ARBA" id="ARBA00022692"/>
    </source>
</evidence>
<dbReference type="InterPro" id="IPR017850">
    <property type="entry name" value="Alkaline_phosphatase_core_sf"/>
</dbReference>
<comment type="similarity">
    <text evidence="3 13">Belongs to the PIGG/PIGN/PIGO family. PIGG subfamily.</text>
</comment>
<feature type="transmembrane region" description="Helical" evidence="13">
    <location>
        <begin position="831"/>
        <end position="852"/>
    </location>
</feature>
<keyword evidence="16" id="KW-1185">Reference proteome</keyword>
<dbReference type="GeneID" id="36572675"/>
<evidence type="ECO:0000256" key="3">
    <source>
        <dbReference type="ARBA" id="ARBA00005315"/>
    </source>
</evidence>
<evidence type="ECO:0000256" key="6">
    <source>
        <dbReference type="ARBA" id="ARBA00022679"/>
    </source>
</evidence>
<dbReference type="InterPro" id="IPR002591">
    <property type="entry name" value="Phosphodiest/P_Trfase"/>
</dbReference>
<evidence type="ECO:0000256" key="9">
    <source>
        <dbReference type="ARBA" id="ARBA00022989"/>
    </source>
</evidence>
<dbReference type="STRING" id="857342.A0A2T3ASX2"/>
<evidence type="ECO:0000313" key="16">
    <source>
        <dbReference type="Proteomes" id="UP000241818"/>
    </source>
</evidence>
<reference evidence="15 16" key="1">
    <citation type="journal article" date="2018" name="New Phytol.">
        <title>Comparative genomics and transcriptomics depict ericoid mycorrhizal fungi as versatile saprotrophs and plant mutualists.</title>
        <authorList>
            <person name="Martino E."/>
            <person name="Morin E."/>
            <person name="Grelet G.A."/>
            <person name="Kuo A."/>
            <person name="Kohler A."/>
            <person name="Daghino S."/>
            <person name="Barry K.W."/>
            <person name="Cichocki N."/>
            <person name="Clum A."/>
            <person name="Dockter R.B."/>
            <person name="Hainaut M."/>
            <person name="Kuo R.C."/>
            <person name="LaButti K."/>
            <person name="Lindahl B.D."/>
            <person name="Lindquist E.A."/>
            <person name="Lipzen A."/>
            <person name="Khouja H.R."/>
            <person name="Magnuson J."/>
            <person name="Murat C."/>
            <person name="Ohm R.A."/>
            <person name="Singer S.W."/>
            <person name="Spatafora J.W."/>
            <person name="Wang M."/>
            <person name="Veneault-Fourrey C."/>
            <person name="Henrissat B."/>
            <person name="Grigoriev I.V."/>
            <person name="Martin F.M."/>
            <person name="Perotto S."/>
        </authorList>
    </citation>
    <scope>NUCLEOTIDE SEQUENCE [LARGE SCALE GENOMIC DNA]</scope>
    <source>
        <strain evidence="15 16">ATCC 22711</strain>
    </source>
</reference>
<dbReference type="OrthoDB" id="272139at2759"/>
<keyword evidence="11" id="KW-0325">Glycoprotein</keyword>
<protein>
    <recommendedName>
        <fullName evidence="4 13">GPI ethanolamine phosphate transferase 2</fullName>
    </recommendedName>
</protein>
<dbReference type="Proteomes" id="UP000241818">
    <property type="component" value="Unassembled WGS sequence"/>
</dbReference>
<keyword evidence="6 13" id="KW-0808">Transferase</keyword>
<dbReference type="AlphaFoldDB" id="A0A2T3ASX2"/>
<dbReference type="SUPFAM" id="SSF53649">
    <property type="entry name" value="Alkaline phosphatase-like"/>
    <property type="match status" value="1"/>
</dbReference>
<feature type="transmembrane region" description="Helical" evidence="13">
    <location>
        <begin position="642"/>
        <end position="661"/>
    </location>
</feature>
<dbReference type="GO" id="GO:0051267">
    <property type="term" value="F:CP2 mannose-ethanolamine phosphotransferase activity"/>
    <property type="evidence" value="ECO:0007669"/>
    <property type="project" value="TreeGrafter"/>
</dbReference>
<dbReference type="FunCoup" id="A0A2T3ASX2">
    <property type="interactions" value="464"/>
</dbReference>
<keyword evidence="7 13" id="KW-0812">Transmembrane</keyword>
<feature type="transmembrane region" description="Helical" evidence="13">
    <location>
        <begin position="563"/>
        <end position="580"/>
    </location>
</feature>
<evidence type="ECO:0000313" key="15">
    <source>
        <dbReference type="EMBL" id="PSS10551.1"/>
    </source>
</evidence>
<dbReference type="PANTHER" id="PTHR23072">
    <property type="entry name" value="PHOSPHATIDYLINOSITOL GLYCAN-RELATED"/>
    <property type="match status" value="1"/>
</dbReference>
<dbReference type="InParanoid" id="A0A2T3ASX2"/>
<accession>A0A2T3ASX2</accession>
<dbReference type="PANTHER" id="PTHR23072:SF0">
    <property type="entry name" value="GPI ETHANOLAMINE PHOSPHATE TRANSFERASE 2"/>
    <property type="match status" value="1"/>
</dbReference>
<evidence type="ECO:0000256" key="8">
    <source>
        <dbReference type="ARBA" id="ARBA00022824"/>
    </source>
</evidence>
<feature type="transmembrane region" description="Helical" evidence="13">
    <location>
        <begin position="592"/>
        <end position="611"/>
    </location>
</feature>
<organism evidence="15 16">
    <name type="scientific">Amorphotheca resinae ATCC 22711</name>
    <dbReference type="NCBI Taxonomy" id="857342"/>
    <lineage>
        <taxon>Eukaryota</taxon>
        <taxon>Fungi</taxon>
        <taxon>Dikarya</taxon>
        <taxon>Ascomycota</taxon>
        <taxon>Pezizomycotina</taxon>
        <taxon>Leotiomycetes</taxon>
        <taxon>Helotiales</taxon>
        <taxon>Amorphothecaceae</taxon>
        <taxon>Amorphotheca</taxon>
    </lineage>
</organism>
<gene>
    <name evidence="15" type="ORF">M430DRAFT_21908</name>
</gene>
<feature type="transmembrane region" description="Helical" evidence="13">
    <location>
        <begin position="515"/>
        <end position="537"/>
    </location>
</feature>
<evidence type="ECO:0000256" key="10">
    <source>
        <dbReference type="ARBA" id="ARBA00023136"/>
    </source>
</evidence>
<evidence type="ECO:0000256" key="12">
    <source>
        <dbReference type="ARBA" id="ARBA00056729"/>
    </source>
</evidence>
<dbReference type="UniPathway" id="UPA00196"/>
<comment type="function">
    <text evidence="12 13">Ethanolamine phosphate transferase involved in glycosylphosphatidylinositol-anchor biosynthesis. Transfers ethanolamine phosphate to the GPI second mannose.</text>
</comment>